<dbReference type="Gene3D" id="2.60.120.260">
    <property type="entry name" value="Galactose-binding domain-like"/>
    <property type="match status" value="1"/>
</dbReference>
<name>A0AA90QVH2_9BACI</name>
<reference evidence="1" key="1">
    <citation type="submission" date="2023-08" db="EMBL/GenBank/DDBJ databases">
        <title>Nitrogen cycling bacteria in agricultural field soils.</title>
        <authorList>
            <person name="Jang J."/>
        </authorList>
    </citation>
    <scope>NUCLEOTIDE SEQUENCE</scope>
    <source>
        <strain evidence="1">PS3-36</strain>
    </source>
</reference>
<dbReference type="AlphaFoldDB" id="A0AA90QVH2"/>
<sequence length="454" mass="54151">MSKIKIAVIGSCVSRDGFNSEFIENYKDYYQCVLTQNHMSMLSLVSDPVPFIPKNLDGNITDFNKQILITELTKGVWDSLKIQEPDYLILDFYADVYFGIRKVGNSCITDKTWLFKESPLFHTLDLKDTIKINKNYEEFIRVWRNSIDEFMRIMEKEFPSIKIIVNKVHFTDFYIPKNGGELIRISETGKYKKIDVDQINQWLDEFYQYFEDHYDVEFIEYDKEYYSYEEHKWDYFYVHYTNDFYEDFTSKLISIILDDLYNAKQKEKSVYVTDLPKNNLIRNSTFNMGNSFWSYWQDDFKIEKPERDCPSSHILSINCQGHKKDSNRQVWSHPIEINAKGNETFTVSFDLKIHNLEQVDSLKVVFSLRTFNKVEKVLQKDCVWYKNIKFEDIENLAENKWFRCSYTFKPSKGKFLKVAPYLIRNGNLSWRNIKLEKGEQATEWIPSFKYASNG</sequence>
<protein>
    <submittedName>
        <fullName evidence="1">DUF6270 domain-containing protein</fullName>
    </submittedName>
</protein>
<dbReference type="Proteomes" id="UP001178888">
    <property type="component" value="Unassembled WGS sequence"/>
</dbReference>
<keyword evidence="2" id="KW-1185">Reference proteome</keyword>
<dbReference type="RefSeq" id="WP_308914060.1">
    <property type="nucleotide sequence ID" value="NZ_JAVGVR010000001.1"/>
</dbReference>
<proteinExistence type="predicted"/>
<dbReference type="EMBL" id="JAVGVR010000001">
    <property type="protein sequence ID" value="MDQ6600370.1"/>
    <property type="molecule type" value="Genomic_DNA"/>
</dbReference>
<gene>
    <name evidence="1" type="ORF">RCG21_29300</name>
</gene>
<dbReference type="InterPro" id="IPR046237">
    <property type="entry name" value="DUF6270"/>
</dbReference>
<dbReference type="Pfam" id="PF19786">
    <property type="entry name" value="DUF6270"/>
    <property type="match status" value="1"/>
</dbReference>
<evidence type="ECO:0000313" key="2">
    <source>
        <dbReference type="Proteomes" id="UP001178888"/>
    </source>
</evidence>
<comment type="caution">
    <text evidence="1">The sequence shown here is derived from an EMBL/GenBank/DDBJ whole genome shotgun (WGS) entry which is preliminary data.</text>
</comment>
<accession>A0AA90QVH2</accession>
<organism evidence="1 2">
    <name type="scientific">Bacillus salipaludis</name>
    <dbReference type="NCBI Taxonomy" id="2547811"/>
    <lineage>
        <taxon>Bacteria</taxon>
        <taxon>Bacillati</taxon>
        <taxon>Bacillota</taxon>
        <taxon>Bacilli</taxon>
        <taxon>Bacillales</taxon>
        <taxon>Bacillaceae</taxon>
        <taxon>Bacillus</taxon>
    </lineage>
</organism>
<evidence type="ECO:0000313" key="1">
    <source>
        <dbReference type="EMBL" id="MDQ6600370.1"/>
    </source>
</evidence>